<dbReference type="PANTHER" id="PTHR46499">
    <property type="entry name" value="QUEUINE TRNA-RIBOSYLTRANSFERASE"/>
    <property type="match status" value="1"/>
</dbReference>
<keyword evidence="2" id="KW-0671">Queuosine biosynthesis</keyword>
<dbReference type="InterPro" id="IPR050076">
    <property type="entry name" value="ArchSynthase1/Queuine_TRR"/>
</dbReference>
<accession>C2ETT8</accession>
<dbReference type="EMBL" id="ACGV01000120">
    <property type="protein sequence ID" value="EEJ40652.1"/>
    <property type="molecule type" value="Genomic_DNA"/>
</dbReference>
<sequence length="346" mass="39292">MRVAMNRYFKINRTEDGLRTGKLVVNGLELRTPLLVHSENVIRYLRPEQVRATNTKALYYDPIVLAEKLDKRDLADLPDLHRVLGWQGVFFTTSGAAEIGKLAKPRGYKTNGINFRLPNQGQLISLSPKKAIQLQEQLGADITEQLYRDVNYYAPVDDLAAAVELTGRWYLTNQNELFPITGGGLKKLHRQSVDSVTGQQPFGYFITQTEQIDSLAEIERNLSAIIKLLPFESLRVTKTRANFEQLTTVIRSGIDVVYSDVAVHEAVMGNALVDNGKRLNFTRESFSNDWEAIDPECQCPVCTSHYSRAYLHYLARINSPQYISLILEHNLFWLNQFVANLSSKIK</sequence>
<dbReference type="EC" id="2.4.2.29" evidence="4"/>
<name>C2ETT8_9LACO</name>
<evidence type="ECO:0000313" key="5">
    <source>
        <dbReference type="Proteomes" id="UP000004483"/>
    </source>
</evidence>
<evidence type="ECO:0000259" key="3">
    <source>
        <dbReference type="Pfam" id="PF01702"/>
    </source>
</evidence>
<dbReference type="InterPro" id="IPR036511">
    <property type="entry name" value="TGT-like_sf"/>
</dbReference>
<dbReference type="GO" id="GO:0016757">
    <property type="term" value="F:glycosyltransferase activity"/>
    <property type="evidence" value="ECO:0007669"/>
    <property type="project" value="UniProtKB-KW"/>
</dbReference>
<proteinExistence type="predicted"/>
<dbReference type="HOGENOM" id="CLU_764600_0_0_9"/>
<gene>
    <name evidence="4" type="primary">tgt</name>
    <name evidence="4" type="ORF">HMPREF0549_0874</name>
</gene>
<dbReference type="Pfam" id="PF01702">
    <property type="entry name" value="TGT"/>
    <property type="match status" value="1"/>
</dbReference>
<dbReference type="NCBIfam" id="TIGR00449">
    <property type="entry name" value="tgt_general"/>
    <property type="match status" value="1"/>
</dbReference>
<reference evidence="4 5" key="1">
    <citation type="submission" date="2009-01" db="EMBL/GenBank/DDBJ databases">
        <authorList>
            <person name="Qin X."/>
            <person name="Bachman B."/>
            <person name="Battles P."/>
            <person name="Bell A."/>
            <person name="Bess C."/>
            <person name="Bickham C."/>
            <person name="Chaboub L."/>
            <person name="Chen D."/>
            <person name="Coyle M."/>
            <person name="Deiros D.R."/>
            <person name="Dinh H."/>
            <person name="Forbes L."/>
            <person name="Fowler G."/>
            <person name="Francisco L."/>
            <person name="Fu Q."/>
            <person name="Gubbala S."/>
            <person name="Hale W."/>
            <person name="Han Y."/>
            <person name="Hemphill L."/>
            <person name="Highlander S.K."/>
            <person name="Hirani K."/>
            <person name="Hogues M."/>
            <person name="Jackson L."/>
            <person name="Jakkamsetti A."/>
            <person name="Javaid M."/>
            <person name="Jiang H."/>
            <person name="Korchina V."/>
            <person name="Kovar C."/>
            <person name="Lara F."/>
            <person name="Lee S."/>
            <person name="Mata R."/>
            <person name="Mathew T."/>
            <person name="Moen C."/>
            <person name="Morales K."/>
            <person name="Munidasa M."/>
            <person name="Nazareth L."/>
            <person name="Ngo R."/>
            <person name="Nguyen L."/>
            <person name="Okwuonu G."/>
            <person name="Ongeri F."/>
            <person name="Patil S."/>
            <person name="Petrosino J."/>
            <person name="Pham C."/>
            <person name="Pham P."/>
            <person name="Pu L.-L."/>
            <person name="Puazo M."/>
            <person name="Raj R."/>
            <person name="Reid J."/>
            <person name="Rouhana J."/>
            <person name="Saada N."/>
            <person name="Shang Y."/>
            <person name="Simmons D."/>
            <person name="Thornton R."/>
            <person name="Warren J."/>
            <person name="Weissenberger G."/>
            <person name="Zhang J."/>
            <person name="Zhang L."/>
            <person name="Zhou C."/>
            <person name="Zhu D."/>
            <person name="Muzny D."/>
            <person name="Worley K."/>
            <person name="Gibbs R."/>
        </authorList>
    </citation>
    <scope>NUCLEOTIDE SEQUENCE [LARGE SCALE GENOMIC DNA]</scope>
    <source>
        <strain evidence="4 5">ATCC 49540</strain>
    </source>
</reference>
<keyword evidence="1" id="KW-0819">tRNA processing</keyword>
<dbReference type="GO" id="GO:0005737">
    <property type="term" value="C:cytoplasm"/>
    <property type="evidence" value="ECO:0007669"/>
    <property type="project" value="TreeGrafter"/>
</dbReference>
<dbReference type="SUPFAM" id="SSF51713">
    <property type="entry name" value="tRNA-guanine transglycosylase"/>
    <property type="match status" value="1"/>
</dbReference>
<evidence type="ECO:0000313" key="4">
    <source>
        <dbReference type="EMBL" id="EEJ40652.1"/>
    </source>
</evidence>
<feature type="domain" description="tRNA-guanine(15) transglycosylase-like" evidence="3">
    <location>
        <begin position="18"/>
        <end position="345"/>
    </location>
</feature>
<keyword evidence="4" id="KW-0808">Transferase</keyword>
<dbReference type="Proteomes" id="UP000004483">
    <property type="component" value="Unassembled WGS sequence"/>
</dbReference>
<evidence type="ECO:0000256" key="2">
    <source>
        <dbReference type="ARBA" id="ARBA00022785"/>
    </source>
</evidence>
<comment type="caution">
    <text evidence="4">The sequence shown here is derived from an EMBL/GenBank/DDBJ whole genome shotgun (WGS) entry which is preliminary data.</text>
</comment>
<dbReference type="InterPro" id="IPR002616">
    <property type="entry name" value="tRNA_ribo_trans-like"/>
</dbReference>
<dbReference type="STRING" id="1423814.HMPREF0549_0874"/>
<dbReference type="eggNOG" id="COG0343">
    <property type="taxonomic scope" value="Bacteria"/>
</dbReference>
<dbReference type="Gene3D" id="3.20.20.105">
    <property type="entry name" value="Queuine tRNA-ribosyltransferase-like"/>
    <property type="match status" value="1"/>
</dbReference>
<protein>
    <submittedName>
        <fullName evidence="4">tRNA-guanine transglycosylase</fullName>
        <ecNumber evidence="4">2.4.2.29</ecNumber>
    </submittedName>
</protein>
<keyword evidence="4" id="KW-0328">Glycosyltransferase</keyword>
<evidence type="ECO:0000256" key="1">
    <source>
        <dbReference type="ARBA" id="ARBA00022694"/>
    </source>
</evidence>
<dbReference type="AlphaFoldDB" id="C2ETT8"/>
<organism evidence="4 5">
    <name type="scientific">Limosilactobacillus vaginalis DSM 5837 = ATCC 49540</name>
    <dbReference type="NCBI Taxonomy" id="1423814"/>
    <lineage>
        <taxon>Bacteria</taxon>
        <taxon>Bacillati</taxon>
        <taxon>Bacillota</taxon>
        <taxon>Bacilli</taxon>
        <taxon>Lactobacillales</taxon>
        <taxon>Lactobacillaceae</taxon>
        <taxon>Limosilactobacillus</taxon>
    </lineage>
</organism>
<dbReference type="PANTHER" id="PTHR46499:SF1">
    <property type="entry name" value="QUEUINE TRNA-RIBOSYLTRANSFERASE"/>
    <property type="match status" value="1"/>
</dbReference>
<dbReference type="GO" id="GO:0008616">
    <property type="term" value="P:tRNA queuosine(34) biosynthetic process"/>
    <property type="evidence" value="ECO:0007669"/>
    <property type="project" value="UniProtKB-KW"/>
</dbReference>